<dbReference type="SUPFAM" id="SSF49899">
    <property type="entry name" value="Concanavalin A-like lectins/glucanases"/>
    <property type="match status" value="1"/>
</dbReference>
<dbReference type="Proteomes" id="UP000317648">
    <property type="component" value="Chromosome"/>
</dbReference>
<keyword evidence="3" id="KW-1185">Reference proteome</keyword>
<accession>A0A518DXI8</accession>
<reference evidence="2 3" key="1">
    <citation type="submission" date="2019-02" db="EMBL/GenBank/DDBJ databases">
        <title>Deep-cultivation of Planctomycetes and their phenomic and genomic characterization uncovers novel biology.</title>
        <authorList>
            <person name="Wiegand S."/>
            <person name="Jogler M."/>
            <person name="Boedeker C."/>
            <person name="Pinto D."/>
            <person name="Vollmers J."/>
            <person name="Rivas-Marin E."/>
            <person name="Kohn T."/>
            <person name="Peeters S.H."/>
            <person name="Heuer A."/>
            <person name="Rast P."/>
            <person name="Oberbeckmann S."/>
            <person name="Bunk B."/>
            <person name="Jeske O."/>
            <person name="Meyerdierks A."/>
            <person name="Storesund J.E."/>
            <person name="Kallscheuer N."/>
            <person name="Luecker S."/>
            <person name="Lage O.M."/>
            <person name="Pohl T."/>
            <person name="Merkel B.J."/>
            <person name="Hornburger P."/>
            <person name="Mueller R.-W."/>
            <person name="Bruemmer F."/>
            <person name="Labrenz M."/>
            <person name="Spormann A.M."/>
            <person name="Op den Camp H."/>
            <person name="Overmann J."/>
            <person name="Amann R."/>
            <person name="Jetten M.S.M."/>
            <person name="Mascher T."/>
            <person name="Medema M.H."/>
            <person name="Devos D.P."/>
            <person name="Kaster A.-K."/>
            <person name="Ovreas L."/>
            <person name="Rohde M."/>
            <person name="Galperin M.Y."/>
            <person name="Jogler C."/>
        </authorList>
    </citation>
    <scope>NUCLEOTIDE SEQUENCE [LARGE SCALE GENOMIC DNA]</scope>
    <source>
        <strain evidence="2 3">Pla85_3_4</strain>
    </source>
</reference>
<evidence type="ECO:0000313" key="3">
    <source>
        <dbReference type="Proteomes" id="UP000317648"/>
    </source>
</evidence>
<dbReference type="InterPro" id="IPR013320">
    <property type="entry name" value="ConA-like_dom_sf"/>
</dbReference>
<keyword evidence="1" id="KW-0732">Signal</keyword>
<evidence type="ECO:0000256" key="1">
    <source>
        <dbReference type="SAM" id="SignalP"/>
    </source>
</evidence>
<protein>
    <recommendedName>
        <fullName evidence="4">Beta-xylosidase C-terminal Concanavalin A-like domain-containing protein</fullName>
    </recommendedName>
</protein>
<dbReference type="KEGG" id="lcre:Pla8534_43680"/>
<dbReference type="EMBL" id="CP036433">
    <property type="protein sequence ID" value="QDU96547.1"/>
    <property type="molecule type" value="Genomic_DNA"/>
</dbReference>
<feature type="chain" id="PRO_5022055654" description="Beta-xylosidase C-terminal Concanavalin A-like domain-containing protein" evidence="1">
    <location>
        <begin position="19"/>
        <end position="235"/>
    </location>
</feature>
<dbReference type="Gene3D" id="2.60.120.200">
    <property type="match status" value="1"/>
</dbReference>
<evidence type="ECO:0000313" key="2">
    <source>
        <dbReference type="EMBL" id="QDU96547.1"/>
    </source>
</evidence>
<dbReference type="OrthoDB" id="287716at2"/>
<gene>
    <name evidence="2" type="ORF">Pla8534_43680</name>
</gene>
<proteinExistence type="predicted"/>
<dbReference type="AlphaFoldDB" id="A0A518DXI8"/>
<evidence type="ECO:0008006" key="4">
    <source>
        <dbReference type="Google" id="ProtNLM"/>
    </source>
</evidence>
<organism evidence="2 3">
    <name type="scientific">Lignipirellula cremea</name>
    <dbReference type="NCBI Taxonomy" id="2528010"/>
    <lineage>
        <taxon>Bacteria</taxon>
        <taxon>Pseudomonadati</taxon>
        <taxon>Planctomycetota</taxon>
        <taxon>Planctomycetia</taxon>
        <taxon>Pirellulales</taxon>
        <taxon>Pirellulaceae</taxon>
        <taxon>Lignipirellula</taxon>
    </lineage>
</organism>
<sequence length="235" mass="26388" precursor="true">MKHLLTIAALIMTSQAWSAEPPADPFASRSVVAGWTLSHFGKGEQRRFETPLQATFADGKFTLQADSGMLFFKRSDEADGVGFVHRSLEGDGSIMAKVTKFDDFHVWGGAGVMLRDENKPLGLYMCAMLETVHVKDQPDQHPIAASIRMRRQVSNEGFRVQRPDQVKLPVWLKIERQGQTFRSSYSPDGKEWKLLKEMEIPMGPKISAGLTAWNRYGKTKFGTVVFDDVQVRKAP</sequence>
<feature type="signal peptide" evidence="1">
    <location>
        <begin position="1"/>
        <end position="18"/>
    </location>
</feature>
<name>A0A518DXI8_9BACT</name>